<accession>A0A4Y2I555</accession>
<evidence type="ECO:0000313" key="1">
    <source>
        <dbReference type="EMBL" id="GBM72798.1"/>
    </source>
</evidence>
<dbReference type="EMBL" id="BGPR01002400">
    <property type="protein sequence ID" value="GBM72798.1"/>
    <property type="molecule type" value="Genomic_DNA"/>
</dbReference>
<evidence type="ECO:0000313" key="2">
    <source>
        <dbReference type="Proteomes" id="UP000499080"/>
    </source>
</evidence>
<gene>
    <name evidence="1" type="ORF">AVEN_230353_1</name>
</gene>
<dbReference type="Proteomes" id="UP000499080">
    <property type="component" value="Unassembled WGS sequence"/>
</dbReference>
<proteinExistence type="predicted"/>
<dbReference type="AlphaFoldDB" id="A0A4Y2I555"/>
<keyword evidence="2" id="KW-1185">Reference proteome</keyword>
<protein>
    <submittedName>
        <fullName evidence="1">Uncharacterized protein</fullName>
    </submittedName>
</protein>
<reference evidence="1 2" key="1">
    <citation type="journal article" date="2019" name="Sci. Rep.">
        <title>Orb-weaving spider Araneus ventricosus genome elucidates the spidroin gene catalogue.</title>
        <authorList>
            <person name="Kono N."/>
            <person name="Nakamura H."/>
            <person name="Ohtoshi R."/>
            <person name="Moran D.A.P."/>
            <person name="Shinohara A."/>
            <person name="Yoshida Y."/>
            <person name="Fujiwara M."/>
            <person name="Mori M."/>
            <person name="Tomita M."/>
            <person name="Arakawa K."/>
        </authorList>
    </citation>
    <scope>NUCLEOTIDE SEQUENCE [LARGE SCALE GENOMIC DNA]</scope>
</reference>
<sequence>MNCRLKTTKVESLPAVEALESSVKSWTFTRRLGYVICPKTVFVFAHSCRKIRHVIHGGSKVRFDTPCLRRFRVPVLFPLGGFSLVAGSQSRQKL</sequence>
<name>A0A4Y2I555_ARAVE</name>
<comment type="caution">
    <text evidence="1">The sequence shown here is derived from an EMBL/GenBank/DDBJ whole genome shotgun (WGS) entry which is preliminary data.</text>
</comment>
<organism evidence="1 2">
    <name type="scientific">Araneus ventricosus</name>
    <name type="common">Orbweaver spider</name>
    <name type="synonym">Epeira ventricosa</name>
    <dbReference type="NCBI Taxonomy" id="182803"/>
    <lineage>
        <taxon>Eukaryota</taxon>
        <taxon>Metazoa</taxon>
        <taxon>Ecdysozoa</taxon>
        <taxon>Arthropoda</taxon>
        <taxon>Chelicerata</taxon>
        <taxon>Arachnida</taxon>
        <taxon>Araneae</taxon>
        <taxon>Araneomorphae</taxon>
        <taxon>Entelegynae</taxon>
        <taxon>Araneoidea</taxon>
        <taxon>Araneidae</taxon>
        <taxon>Araneus</taxon>
    </lineage>
</organism>